<feature type="transmembrane region" description="Helical" evidence="10">
    <location>
        <begin position="152"/>
        <end position="173"/>
    </location>
</feature>
<dbReference type="PROSITE" id="PS50283">
    <property type="entry name" value="NA_SOLUT_SYMP_3"/>
    <property type="match status" value="1"/>
</dbReference>
<feature type="transmembrane region" description="Helical" evidence="10">
    <location>
        <begin position="40"/>
        <end position="60"/>
    </location>
</feature>
<reference evidence="11 12" key="1">
    <citation type="submission" date="2019-08" db="EMBL/GenBank/DDBJ databases">
        <title>Bradyrhizobium hipponensis sp. nov., a rhizobium isolated from a Lupinus angustifolius root nodule in Tunisia.</title>
        <authorList>
            <person name="Off K."/>
            <person name="Rejili M."/>
            <person name="Mars M."/>
            <person name="Brachmann A."/>
            <person name="Marin M."/>
        </authorList>
    </citation>
    <scope>NUCLEOTIDE SEQUENCE [LARGE SCALE GENOMIC DNA]</scope>
    <source>
        <strain evidence="11 12">CTAW71</strain>
    </source>
</reference>
<dbReference type="AlphaFoldDB" id="A0A5D3K6T7"/>
<gene>
    <name evidence="11" type="primary">actP</name>
    <name evidence="11" type="ORF">FXB40_33905</name>
</gene>
<dbReference type="EMBL" id="VSSS01000057">
    <property type="protein sequence ID" value="TYL89935.1"/>
    <property type="molecule type" value="Genomic_DNA"/>
</dbReference>
<dbReference type="InterPro" id="IPR001734">
    <property type="entry name" value="Na/solute_symporter"/>
</dbReference>
<evidence type="ECO:0000256" key="10">
    <source>
        <dbReference type="SAM" id="Phobius"/>
    </source>
</evidence>
<dbReference type="Pfam" id="PF00474">
    <property type="entry name" value="SSF"/>
    <property type="match status" value="1"/>
</dbReference>
<feature type="transmembrane region" description="Helical" evidence="10">
    <location>
        <begin position="81"/>
        <end position="104"/>
    </location>
</feature>
<feature type="transmembrane region" description="Helical" evidence="10">
    <location>
        <begin position="304"/>
        <end position="326"/>
    </location>
</feature>
<organism evidence="11 12">
    <name type="scientific">Bradyrhizobium rifense</name>
    <dbReference type="NCBI Taxonomy" id="515499"/>
    <lineage>
        <taxon>Bacteria</taxon>
        <taxon>Pseudomonadati</taxon>
        <taxon>Pseudomonadota</taxon>
        <taxon>Alphaproteobacteria</taxon>
        <taxon>Hyphomicrobiales</taxon>
        <taxon>Nitrobacteraceae</taxon>
        <taxon>Bradyrhizobium</taxon>
    </lineage>
</organism>
<evidence type="ECO:0000256" key="5">
    <source>
        <dbReference type="ARBA" id="ARBA00022692"/>
    </source>
</evidence>
<dbReference type="GO" id="GO:0006847">
    <property type="term" value="P:plasma membrane acetate transport"/>
    <property type="evidence" value="ECO:0007669"/>
    <property type="project" value="TreeGrafter"/>
</dbReference>
<feature type="transmembrane region" description="Helical" evidence="10">
    <location>
        <begin position="434"/>
        <end position="459"/>
    </location>
</feature>
<keyword evidence="7 10" id="KW-1133">Transmembrane helix</keyword>
<feature type="transmembrane region" description="Helical" evidence="10">
    <location>
        <begin position="268"/>
        <end position="292"/>
    </location>
</feature>
<dbReference type="Proteomes" id="UP000324758">
    <property type="component" value="Unassembled WGS sequence"/>
</dbReference>
<evidence type="ECO:0000256" key="4">
    <source>
        <dbReference type="ARBA" id="ARBA00022475"/>
    </source>
</evidence>
<feature type="transmembrane region" description="Helical" evidence="10">
    <location>
        <begin position="218"/>
        <end position="238"/>
    </location>
</feature>
<evidence type="ECO:0000256" key="1">
    <source>
        <dbReference type="ARBA" id="ARBA00004651"/>
    </source>
</evidence>
<dbReference type="OrthoDB" id="9764416at2"/>
<feature type="transmembrane region" description="Helical" evidence="10">
    <location>
        <begin position="361"/>
        <end position="389"/>
    </location>
</feature>
<dbReference type="PANTHER" id="PTHR48086:SF6">
    <property type="entry name" value="CATION_ACETATE SYMPORTER ACTP"/>
    <property type="match status" value="1"/>
</dbReference>
<evidence type="ECO:0000256" key="2">
    <source>
        <dbReference type="ARBA" id="ARBA00006434"/>
    </source>
</evidence>
<proteinExistence type="inferred from homology"/>
<feature type="transmembrane region" description="Helical" evidence="10">
    <location>
        <begin position="179"/>
        <end position="206"/>
    </location>
</feature>
<dbReference type="GO" id="GO:0015123">
    <property type="term" value="F:acetate transmembrane transporter activity"/>
    <property type="evidence" value="ECO:0007669"/>
    <property type="project" value="TreeGrafter"/>
</dbReference>
<feature type="transmembrane region" description="Helical" evidence="10">
    <location>
        <begin position="504"/>
        <end position="522"/>
    </location>
</feature>
<name>A0A5D3K6T7_9BRAD</name>
<evidence type="ECO:0000256" key="9">
    <source>
        <dbReference type="RuleBase" id="RU362091"/>
    </source>
</evidence>
<feature type="transmembrane region" description="Helical" evidence="10">
    <location>
        <begin position="466"/>
        <end position="484"/>
    </location>
</feature>
<evidence type="ECO:0000313" key="12">
    <source>
        <dbReference type="Proteomes" id="UP000324758"/>
    </source>
</evidence>
<comment type="similarity">
    <text evidence="2 9">Belongs to the sodium:solute symporter (SSF) (TC 2.A.21) family.</text>
</comment>
<dbReference type="InterPro" id="IPR050277">
    <property type="entry name" value="Sodium:Solute_Symporter"/>
</dbReference>
<feature type="transmembrane region" description="Helical" evidence="10">
    <location>
        <begin position="110"/>
        <end position="131"/>
    </location>
</feature>
<dbReference type="GO" id="GO:0005886">
    <property type="term" value="C:plasma membrane"/>
    <property type="evidence" value="ECO:0007669"/>
    <property type="project" value="UniProtKB-SubCell"/>
</dbReference>
<keyword evidence="5 10" id="KW-0812">Transmembrane</keyword>
<evidence type="ECO:0000313" key="11">
    <source>
        <dbReference type="EMBL" id="TYL89935.1"/>
    </source>
</evidence>
<evidence type="ECO:0000256" key="3">
    <source>
        <dbReference type="ARBA" id="ARBA00022448"/>
    </source>
</evidence>
<evidence type="ECO:0000256" key="8">
    <source>
        <dbReference type="ARBA" id="ARBA00023136"/>
    </source>
</evidence>
<evidence type="ECO:0000256" key="7">
    <source>
        <dbReference type="ARBA" id="ARBA00022989"/>
    </source>
</evidence>
<keyword evidence="6" id="KW-0769">Symport</keyword>
<dbReference type="Gene3D" id="1.20.1730.10">
    <property type="entry name" value="Sodium/glucose cotransporter"/>
    <property type="match status" value="1"/>
</dbReference>
<dbReference type="PANTHER" id="PTHR48086">
    <property type="entry name" value="SODIUM/PROLINE SYMPORTER-RELATED"/>
    <property type="match status" value="1"/>
</dbReference>
<dbReference type="InterPro" id="IPR038377">
    <property type="entry name" value="Na/Glc_symporter_sf"/>
</dbReference>
<keyword evidence="4" id="KW-1003">Cell membrane</keyword>
<evidence type="ECO:0000256" key="6">
    <source>
        <dbReference type="ARBA" id="ARBA00022847"/>
    </source>
</evidence>
<dbReference type="RefSeq" id="WP_148776628.1">
    <property type="nucleotide sequence ID" value="NZ_VSSS01000057.1"/>
</dbReference>
<feature type="transmembrane region" description="Helical" evidence="10">
    <location>
        <begin position="410"/>
        <end position="428"/>
    </location>
</feature>
<keyword evidence="3" id="KW-0813">Transport</keyword>
<keyword evidence="12" id="KW-1185">Reference proteome</keyword>
<dbReference type="GO" id="GO:0015293">
    <property type="term" value="F:symporter activity"/>
    <property type="evidence" value="ECO:0007669"/>
    <property type="project" value="UniProtKB-KW"/>
</dbReference>
<keyword evidence="8 10" id="KW-0472">Membrane</keyword>
<sequence length="543" mass="56613">MRMSRNGMIRLVLAIAYTIGVGGSAYSAQSESQVRQADGSTILFFVVFAVLTLLISFWAARRATSSSEYLTAGSSISSGQNGLAIAGDYMSAGAFLGLSGAIYASGLDGMFLAASYLASWPIVLFLVAEPLRRLGKYSFADVLTHKLRERPVRILAGSSTLVIVSFYLVAQMVGAGELISLLFGIGYTPAIIMVGALMIVFSTLGGMRAATWVQIIKAVLMIGGSSMIAALVLVRFGFDMSNLFKTAVSNHPIGHGIMDVRGFAQDGVATLSLGVGVLFGTAGLPHILMRFFTVSDERAARLSVFYATCLIGLFFVMLFFIGYGSIALLRGDATYAGANGALFGGNNLAPIHLARAVGGSILAGFISAVAFATILAVVSGLLIAGASSAANDLVVGLSGRQLTERARLQVSRISAVALGVLGILLGLACEGQNVAYLLALATAIAASANFPLLILAIYWDGLTTRGAVIGGTFGLISSVVLTAMGPTIWSKVLGLGPAIFPYDSPALVTLPLTLLVCWLVSITKAEPEGDWRLTGPSVARYVE</sequence>
<dbReference type="CDD" id="cd11480">
    <property type="entry name" value="SLC5sbd_u4"/>
    <property type="match status" value="1"/>
</dbReference>
<comment type="subcellular location">
    <subcellularLocation>
        <location evidence="1">Cell membrane</location>
        <topology evidence="1">Multi-pass membrane protein</topology>
    </subcellularLocation>
</comment>
<comment type="caution">
    <text evidence="11">The sequence shown here is derived from an EMBL/GenBank/DDBJ whole genome shotgun (WGS) entry which is preliminary data.</text>
</comment>
<protein>
    <submittedName>
        <fullName evidence="11">Cation/acetate symporter ActP</fullName>
    </submittedName>
</protein>
<accession>A0A5D3K6T7</accession>